<reference evidence="11 12" key="1">
    <citation type="journal article" date="2008" name="Nature">
        <title>The genome of the model beetle and pest Tribolium castaneum.</title>
        <authorList>
            <consortium name="Tribolium Genome Sequencing Consortium"/>
            <person name="Richards S."/>
            <person name="Gibbs R.A."/>
            <person name="Weinstock G.M."/>
            <person name="Brown S.J."/>
            <person name="Denell R."/>
            <person name="Beeman R.W."/>
            <person name="Gibbs R."/>
            <person name="Beeman R.W."/>
            <person name="Brown S.J."/>
            <person name="Bucher G."/>
            <person name="Friedrich M."/>
            <person name="Grimmelikhuijzen C.J."/>
            <person name="Klingler M."/>
            <person name="Lorenzen M."/>
            <person name="Richards S."/>
            <person name="Roth S."/>
            <person name="Schroder R."/>
            <person name="Tautz D."/>
            <person name="Zdobnov E.M."/>
            <person name="Muzny D."/>
            <person name="Gibbs R.A."/>
            <person name="Weinstock G.M."/>
            <person name="Attaway T."/>
            <person name="Bell S."/>
            <person name="Buhay C.J."/>
            <person name="Chandrabose M.N."/>
            <person name="Chavez D."/>
            <person name="Clerk-Blankenburg K.P."/>
            <person name="Cree A."/>
            <person name="Dao M."/>
            <person name="Davis C."/>
            <person name="Chacko J."/>
            <person name="Dinh H."/>
            <person name="Dugan-Rocha S."/>
            <person name="Fowler G."/>
            <person name="Garner T.T."/>
            <person name="Garnes J."/>
            <person name="Gnirke A."/>
            <person name="Hawes A."/>
            <person name="Hernandez J."/>
            <person name="Hines S."/>
            <person name="Holder M."/>
            <person name="Hume J."/>
            <person name="Jhangiani S.N."/>
            <person name="Joshi V."/>
            <person name="Khan Z.M."/>
            <person name="Jackson L."/>
            <person name="Kovar C."/>
            <person name="Kowis A."/>
            <person name="Lee S."/>
            <person name="Lewis L.R."/>
            <person name="Margolis J."/>
            <person name="Morgan M."/>
            <person name="Nazareth L.V."/>
            <person name="Nguyen N."/>
            <person name="Okwuonu G."/>
            <person name="Parker D."/>
            <person name="Richards S."/>
            <person name="Ruiz S.J."/>
            <person name="Santibanez J."/>
            <person name="Savard J."/>
            <person name="Scherer S.E."/>
            <person name="Schneider B."/>
            <person name="Sodergren E."/>
            <person name="Tautz D."/>
            <person name="Vattahil S."/>
            <person name="Villasana D."/>
            <person name="White C.S."/>
            <person name="Wright R."/>
            <person name="Park Y."/>
            <person name="Beeman R.W."/>
            <person name="Lord J."/>
            <person name="Oppert B."/>
            <person name="Lorenzen M."/>
            <person name="Brown S."/>
            <person name="Wang L."/>
            <person name="Savard J."/>
            <person name="Tautz D."/>
            <person name="Richards S."/>
            <person name="Weinstock G."/>
            <person name="Gibbs R.A."/>
            <person name="Liu Y."/>
            <person name="Worley K."/>
            <person name="Weinstock G."/>
            <person name="Elsik C.G."/>
            <person name="Reese J.T."/>
            <person name="Elhaik E."/>
            <person name="Landan G."/>
            <person name="Graur D."/>
            <person name="Arensburger P."/>
            <person name="Atkinson P."/>
            <person name="Beeman R.W."/>
            <person name="Beidler J."/>
            <person name="Brown S.J."/>
            <person name="Demuth J.P."/>
            <person name="Drury D.W."/>
            <person name="Du Y.Z."/>
            <person name="Fujiwara H."/>
            <person name="Lorenzen M."/>
            <person name="Maselli V."/>
            <person name="Osanai M."/>
            <person name="Park Y."/>
            <person name="Robertson H.M."/>
            <person name="Tu Z."/>
            <person name="Wang J.J."/>
            <person name="Wang S."/>
            <person name="Richards S."/>
            <person name="Song H."/>
            <person name="Zhang L."/>
            <person name="Sodergren E."/>
            <person name="Werner D."/>
            <person name="Stanke M."/>
            <person name="Morgenstern B."/>
            <person name="Solovyev V."/>
            <person name="Kosarev P."/>
            <person name="Brown G."/>
            <person name="Chen H.C."/>
            <person name="Ermolaeva O."/>
            <person name="Hlavina W."/>
            <person name="Kapustin Y."/>
            <person name="Kiryutin B."/>
            <person name="Kitts P."/>
            <person name="Maglott D."/>
            <person name="Pruitt K."/>
            <person name="Sapojnikov V."/>
            <person name="Souvorov A."/>
            <person name="Mackey A.J."/>
            <person name="Waterhouse R.M."/>
            <person name="Wyder S."/>
            <person name="Zdobnov E.M."/>
            <person name="Zdobnov E.M."/>
            <person name="Wyder S."/>
            <person name="Kriventseva E.V."/>
            <person name="Kadowaki T."/>
            <person name="Bork P."/>
            <person name="Aranda M."/>
            <person name="Bao R."/>
            <person name="Beermann A."/>
            <person name="Berns N."/>
            <person name="Bolognesi R."/>
            <person name="Bonneton F."/>
            <person name="Bopp D."/>
            <person name="Brown S.J."/>
            <person name="Bucher G."/>
            <person name="Butts T."/>
            <person name="Chaumot A."/>
            <person name="Denell R.E."/>
            <person name="Ferrier D.E."/>
            <person name="Friedrich M."/>
            <person name="Gordon C.M."/>
            <person name="Jindra M."/>
            <person name="Klingler M."/>
            <person name="Lan Q."/>
            <person name="Lattorff H.M."/>
            <person name="Laudet V."/>
            <person name="von Levetsow C."/>
            <person name="Liu Z."/>
            <person name="Lutz R."/>
            <person name="Lynch J.A."/>
            <person name="da Fonseca R.N."/>
            <person name="Posnien N."/>
            <person name="Reuter R."/>
            <person name="Roth S."/>
            <person name="Savard J."/>
            <person name="Schinko J.B."/>
            <person name="Schmitt C."/>
            <person name="Schoppmeier M."/>
            <person name="Schroder R."/>
            <person name="Shippy T.D."/>
            <person name="Simonnet F."/>
            <person name="Marques-Souza H."/>
            <person name="Tautz D."/>
            <person name="Tomoyasu Y."/>
            <person name="Trauner J."/>
            <person name="Van der Zee M."/>
            <person name="Vervoort M."/>
            <person name="Wittkopp N."/>
            <person name="Wimmer E.A."/>
            <person name="Yang X."/>
            <person name="Jones A.K."/>
            <person name="Sattelle D.B."/>
            <person name="Ebert P.R."/>
            <person name="Nelson D."/>
            <person name="Scott J.G."/>
            <person name="Beeman R.W."/>
            <person name="Muthukrishnan S."/>
            <person name="Kramer K.J."/>
            <person name="Arakane Y."/>
            <person name="Beeman R.W."/>
            <person name="Zhu Q."/>
            <person name="Hogenkamp D."/>
            <person name="Dixit R."/>
            <person name="Oppert B."/>
            <person name="Jiang H."/>
            <person name="Zou Z."/>
            <person name="Marshall J."/>
            <person name="Elpidina E."/>
            <person name="Vinokurov K."/>
            <person name="Oppert C."/>
            <person name="Zou Z."/>
            <person name="Evans J."/>
            <person name="Lu Z."/>
            <person name="Zhao P."/>
            <person name="Sumathipala N."/>
            <person name="Altincicek B."/>
            <person name="Vilcinskas A."/>
            <person name="Williams M."/>
            <person name="Hultmark D."/>
            <person name="Hetru C."/>
            <person name="Jiang H."/>
            <person name="Grimmelikhuijzen C.J."/>
            <person name="Hauser F."/>
            <person name="Cazzamali G."/>
            <person name="Williamson M."/>
            <person name="Park Y."/>
            <person name="Li B."/>
            <person name="Tanaka Y."/>
            <person name="Predel R."/>
            <person name="Neupert S."/>
            <person name="Schachtner J."/>
            <person name="Verleyen P."/>
            <person name="Raible F."/>
            <person name="Bork P."/>
            <person name="Friedrich M."/>
            <person name="Walden K.K."/>
            <person name="Robertson H.M."/>
            <person name="Angeli S."/>
            <person name="Foret S."/>
            <person name="Bucher G."/>
            <person name="Schuetz S."/>
            <person name="Maleszka R."/>
            <person name="Wimmer E.A."/>
            <person name="Beeman R.W."/>
            <person name="Lorenzen M."/>
            <person name="Tomoyasu Y."/>
            <person name="Miller S.C."/>
            <person name="Grossmann D."/>
            <person name="Bucher G."/>
        </authorList>
    </citation>
    <scope>NUCLEOTIDE SEQUENCE [LARGE SCALE GENOMIC DNA]</scope>
    <source>
        <strain evidence="11 12">Georgia GA2</strain>
    </source>
</reference>
<keyword evidence="4 10" id="KW-0812">Transmembrane</keyword>
<evidence type="ECO:0000256" key="5">
    <source>
        <dbReference type="ARBA" id="ARBA00022725"/>
    </source>
</evidence>
<gene>
    <name evidence="11" type="primary">Or165</name>
    <name evidence="11" type="ORF">TcasGA2_TC030352</name>
</gene>
<keyword evidence="12" id="KW-1185">Reference proteome</keyword>
<evidence type="ECO:0000313" key="12">
    <source>
        <dbReference type="Proteomes" id="UP000007266"/>
    </source>
</evidence>
<dbReference type="InParanoid" id="D2A269"/>
<keyword evidence="2" id="KW-1003">Cell membrane</keyword>
<feature type="transmembrane region" description="Helical" evidence="10">
    <location>
        <begin position="69"/>
        <end position="89"/>
    </location>
</feature>
<evidence type="ECO:0000256" key="7">
    <source>
        <dbReference type="ARBA" id="ARBA00023136"/>
    </source>
</evidence>
<comment type="subcellular location">
    <subcellularLocation>
        <location evidence="1 10">Cell membrane</location>
        <topology evidence="1 10">Multi-pass membrane protein</topology>
    </subcellularLocation>
</comment>
<keyword evidence="9 10" id="KW-0807">Transducer</keyword>
<organism evidence="11 12">
    <name type="scientific">Tribolium castaneum</name>
    <name type="common">Red flour beetle</name>
    <dbReference type="NCBI Taxonomy" id="7070"/>
    <lineage>
        <taxon>Eukaryota</taxon>
        <taxon>Metazoa</taxon>
        <taxon>Ecdysozoa</taxon>
        <taxon>Arthropoda</taxon>
        <taxon>Hexapoda</taxon>
        <taxon>Insecta</taxon>
        <taxon>Pterygota</taxon>
        <taxon>Neoptera</taxon>
        <taxon>Endopterygota</taxon>
        <taxon>Coleoptera</taxon>
        <taxon>Polyphaga</taxon>
        <taxon>Cucujiformia</taxon>
        <taxon>Tenebrionidae</taxon>
        <taxon>Tenebrionidae incertae sedis</taxon>
        <taxon>Tribolium</taxon>
    </lineage>
</organism>
<evidence type="ECO:0000256" key="3">
    <source>
        <dbReference type="ARBA" id="ARBA00022606"/>
    </source>
</evidence>
<name>D2A269_TRICA</name>
<evidence type="ECO:0000256" key="4">
    <source>
        <dbReference type="ARBA" id="ARBA00022692"/>
    </source>
</evidence>
<dbReference type="EMBL" id="KQ971338">
    <property type="protein sequence ID" value="EFA02949.1"/>
    <property type="molecule type" value="Genomic_DNA"/>
</dbReference>
<keyword evidence="6 10" id="KW-1133">Transmembrane helix</keyword>
<comment type="similarity">
    <text evidence="10">Belongs to the insect chemoreceptor superfamily. Heteromeric odorant receptor channel (TC 1.A.69) family.</text>
</comment>
<accession>D2A269</accession>
<reference evidence="11 12" key="2">
    <citation type="journal article" date="2010" name="Nucleic Acids Res.">
        <title>BeetleBase in 2010: revisions to provide comprehensive genomic information for Tribolium castaneum.</title>
        <authorList>
            <person name="Kim H.S."/>
            <person name="Murphy T."/>
            <person name="Xia J."/>
            <person name="Caragea D."/>
            <person name="Park Y."/>
            <person name="Beeman R.W."/>
            <person name="Lorenzen M.D."/>
            <person name="Butcher S."/>
            <person name="Manak J.R."/>
            <person name="Brown S.J."/>
        </authorList>
    </citation>
    <scope>GENOME REANNOTATION</scope>
    <source>
        <strain evidence="11 12">Georgia GA2</strain>
    </source>
</reference>
<dbReference type="HOGENOM" id="CLU_059644_0_0_1"/>
<dbReference type="Proteomes" id="UP000007266">
    <property type="component" value="Linkage group 4"/>
</dbReference>
<feature type="transmembrane region" description="Helical" evidence="10">
    <location>
        <begin position="129"/>
        <end position="147"/>
    </location>
</feature>
<protein>
    <recommendedName>
        <fullName evidence="10">Odorant receptor</fullName>
    </recommendedName>
</protein>
<dbReference type="Pfam" id="PF02949">
    <property type="entry name" value="7tm_6"/>
    <property type="match status" value="1"/>
</dbReference>
<keyword evidence="5 10" id="KW-0552">Olfaction</keyword>
<evidence type="ECO:0000256" key="2">
    <source>
        <dbReference type="ARBA" id="ARBA00022475"/>
    </source>
</evidence>
<evidence type="ECO:0000256" key="6">
    <source>
        <dbReference type="ARBA" id="ARBA00022989"/>
    </source>
</evidence>
<feature type="transmembrane region" description="Helical" evidence="10">
    <location>
        <begin position="34"/>
        <end position="57"/>
    </location>
</feature>
<proteinExistence type="inferred from homology"/>
<feature type="transmembrane region" description="Helical" evidence="10">
    <location>
        <begin position="248"/>
        <end position="271"/>
    </location>
</feature>
<dbReference type="GO" id="GO:0007165">
    <property type="term" value="P:signal transduction"/>
    <property type="evidence" value="ECO:0007669"/>
    <property type="project" value="UniProtKB-KW"/>
</dbReference>
<evidence type="ECO:0000256" key="8">
    <source>
        <dbReference type="ARBA" id="ARBA00023170"/>
    </source>
</evidence>
<evidence type="ECO:0000256" key="10">
    <source>
        <dbReference type="RuleBase" id="RU351113"/>
    </source>
</evidence>
<keyword evidence="7 10" id="KW-0472">Membrane</keyword>
<keyword evidence="3 10" id="KW-0716">Sensory transduction</keyword>
<evidence type="ECO:0000256" key="1">
    <source>
        <dbReference type="ARBA" id="ARBA00004651"/>
    </source>
</evidence>
<dbReference type="PANTHER" id="PTHR21137">
    <property type="entry name" value="ODORANT RECEPTOR"/>
    <property type="match status" value="1"/>
</dbReference>
<dbReference type="GO" id="GO:0005549">
    <property type="term" value="F:odorant binding"/>
    <property type="evidence" value="ECO:0007669"/>
    <property type="project" value="InterPro"/>
</dbReference>
<evidence type="ECO:0000256" key="9">
    <source>
        <dbReference type="ARBA" id="ARBA00023224"/>
    </source>
</evidence>
<dbReference type="InterPro" id="IPR004117">
    <property type="entry name" value="7tm6_olfct_rcpt"/>
</dbReference>
<comment type="caution">
    <text evidence="10">Lacks conserved residue(s) required for the propagation of feature annotation.</text>
</comment>
<feature type="transmembrane region" description="Helical" evidence="10">
    <location>
        <begin position="172"/>
        <end position="200"/>
    </location>
</feature>
<feature type="transmembrane region" description="Helical" evidence="10">
    <location>
        <begin position="283"/>
        <end position="302"/>
    </location>
</feature>
<dbReference type="GO" id="GO:0050911">
    <property type="term" value="P:detection of chemical stimulus involved in sensory perception of smell"/>
    <property type="evidence" value="ECO:0000318"/>
    <property type="project" value="GO_Central"/>
</dbReference>
<dbReference type="GO" id="GO:0005886">
    <property type="term" value="C:plasma membrane"/>
    <property type="evidence" value="ECO:0000318"/>
    <property type="project" value="GO_Central"/>
</dbReference>
<dbReference type="PhylomeDB" id="D2A269"/>
<dbReference type="GO" id="GO:0004984">
    <property type="term" value="F:olfactory receptor activity"/>
    <property type="evidence" value="ECO:0000318"/>
    <property type="project" value="GO_Central"/>
</dbReference>
<keyword evidence="8 10" id="KW-0675">Receptor</keyword>
<sequence length="380" mass="44104">MSDNTKKATTKSLDLTNPYSSLKKVFINFAYSKIMIVYTSATLIFHILSLMLEIYYLATNFSVELICRYGCMMCLITYMVTAKFFGMLFSNQFKFLEEQCLLDFWKAFNSGPTTQRLILKESSKMNRKIHLALTFYVILAIIMLPIWEDVNDFFMFSQVYENYFANWAPVLYYFYISTFVWCSYYSFHFAGVIMYLTLLLDLQFRLINDKITEIDQNSTQNEICGTLRLCISHHIALKRWMNKLANSVDTAMPVFILLGALSTIAVSFFVLNTLQSTSVILKIRLATITVCNLIVVATFAELGQIFSDQNNSLLEHLMDSPWYLWDVENRKTLLMFMANCMKPKTFSWGGITLDYSFALSIFKTSFSYALVLYQLRGNTF</sequence>
<evidence type="ECO:0000313" key="11">
    <source>
        <dbReference type="EMBL" id="EFA02949.1"/>
    </source>
</evidence>
<dbReference type="PANTHER" id="PTHR21137:SF35">
    <property type="entry name" value="ODORANT RECEPTOR 19A-RELATED"/>
    <property type="match status" value="1"/>
</dbReference>
<dbReference type="AlphaFoldDB" id="D2A269"/>